<dbReference type="Gene3D" id="3.40.50.11210">
    <property type="entry name" value="Rap/Ran-GAP"/>
    <property type="match status" value="1"/>
</dbReference>
<dbReference type="PANTHER" id="PTHR10063:SF0">
    <property type="entry name" value="TUBERIN"/>
    <property type="match status" value="1"/>
</dbReference>
<feature type="region of interest" description="Disordered" evidence="2">
    <location>
        <begin position="249"/>
        <end position="289"/>
    </location>
</feature>
<dbReference type="PANTHER" id="PTHR10063">
    <property type="entry name" value="TUBERIN"/>
    <property type="match status" value="1"/>
</dbReference>
<dbReference type="InParanoid" id="A0A0C3NLT6"/>
<feature type="compositionally biased region" description="Low complexity" evidence="2">
    <location>
        <begin position="772"/>
        <end position="781"/>
    </location>
</feature>
<dbReference type="OrthoDB" id="19311at2759"/>
<feature type="region of interest" description="Disordered" evidence="2">
    <location>
        <begin position="963"/>
        <end position="1037"/>
    </location>
</feature>
<keyword evidence="5" id="KW-1185">Reference proteome</keyword>
<organism evidence="4 5">
    <name type="scientific">Pisolithus tinctorius Marx 270</name>
    <dbReference type="NCBI Taxonomy" id="870435"/>
    <lineage>
        <taxon>Eukaryota</taxon>
        <taxon>Fungi</taxon>
        <taxon>Dikarya</taxon>
        <taxon>Basidiomycota</taxon>
        <taxon>Agaricomycotina</taxon>
        <taxon>Agaricomycetes</taxon>
        <taxon>Agaricomycetidae</taxon>
        <taxon>Boletales</taxon>
        <taxon>Sclerodermatineae</taxon>
        <taxon>Pisolithaceae</taxon>
        <taxon>Pisolithus</taxon>
    </lineage>
</organism>
<dbReference type="STRING" id="870435.A0A0C3NLT6"/>
<evidence type="ECO:0000313" key="5">
    <source>
        <dbReference type="Proteomes" id="UP000054217"/>
    </source>
</evidence>
<feature type="region of interest" description="Disordered" evidence="2">
    <location>
        <begin position="1453"/>
        <end position="1474"/>
    </location>
</feature>
<evidence type="ECO:0000259" key="3">
    <source>
        <dbReference type="PROSITE" id="PS50085"/>
    </source>
</evidence>
<dbReference type="Proteomes" id="UP000054217">
    <property type="component" value="Unassembled WGS sequence"/>
</dbReference>
<dbReference type="InterPro" id="IPR035974">
    <property type="entry name" value="Rap/Ran-GAP_sf"/>
</dbReference>
<dbReference type="SUPFAM" id="SSF48371">
    <property type="entry name" value="ARM repeat"/>
    <property type="match status" value="1"/>
</dbReference>
<dbReference type="GO" id="GO:0032007">
    <property type="term" value="P:negative regulation of TOR signaling"/>
    <property type="evidence" value="ECO:0007669"/>
    <property type="project" value="TreeGrafter"/>
</dbReference>
<dbReference type="InterPro" id="IPR016024">
    <property type="entry name" value="ARM-type_fold"/>
</dbReference>
<dbReference type="Pfam" id="PF11864">
    <property type="entry name" value="DUF3384"/>
    <property type="match status" value="1"/>
</dbReference>
<dbReference type="InterPro" id="IPR018515">
    <property type="entry name" value="Tuberin-type_domain"/>
</dbReference>
<dbReference type="GO" id="GO:0051056">
    <property type="term" value="P:regulation of small GTPase mediated signal transduction"/>
    <property type="evidence" value="ECO:0007669"/>
    <property type="project" value="InterPro"/>
</dbReference>
<protein>
    <recommendedName>
        <fullName evidence="3">Rap-GAP domain-containing protein</fullName>
    </recommendedName>
</protein>
<dbReference type="PROSITE" id="PS50085">
    <property type="entry name" value="RAPGAP"/>
    <property type="match status" value="1"/>
</dbReference>
<dbReference type="Pfam" id="PF02145">
    <property type="entry name" value="Rap_GAP"/>
    <property type="match status" value="1"/>
</dbReference>
<evidence type="ECO:0000313" key="4">
    <source>
        <dbReference type="EMBL" id="KIN96263.1"/>
    </source>
</evidence>
<dbReference type="InterPro" id="IPR000331">
    <property type="entry name" value="Rap/Ran_GAP_dom"/>
</dbReference>
<dbReference type="InterPro" id="IPR024584">
    <property type="entry name" value="Tuberin_N"/>
</dbReference>
<gene>
    <name evidence="4" type="ORF">M404DRAFT_249113</name>
</gene>
<name>A0A0C3NLT6_PISTI</name>
<feature type="domain" description="Rap-GAP" evidence="3">
    <location>
        <begin position="1548"/>
        <end position="1787"/>
    </location>
</feature>
<feature type="compositionally biased region" description="Basic and acidic residues" evidence="2">
    <location>
        <begin position="976"/>
        <end position="1005"/>
    </location>
</feature>
<dbReference type="GO" id="GO:0005634">
    <property type="term" value="C:nucleus"/>
    <property type="evidence" value="ECO:0007669"/>
    <property type="project" value="InterPro"/>
</dbReference>
<feature type="compositionally biased region" description="Basic and acidic residues" evidence="2">
    <location>
        <begin position="1"/>
        <end position="11"/>
    </location>
</feature>
<dbReference type="Pfam" id="PF03542">
    <property type="entry name" value="Tuberin"/>
    <property type="match status" value="1"/>
</dbReference>
<dbReference type="SUPFAM" id="SSF111347">
    <property type="entry name" value="Rap/Ran-GAP"/>
    <property type="match status" value="1"/>
</dbReference>
<dbReference type="GO" id="GO:0005096">
    <property type="term" value="F:GTPase activator activity"/>
    <property type="evidence" value="ECO:0007669"/>
    <property type="project" value="UniProtKB-KW"/>
</dbReference>
<dbReference type="HOGENOM" id="CLU_001124_0_0_1"/>
<feature type="compositionally biased region" description="Low complexity" evidence="2">
    <location>
        <begin position="1012"/>
        <end position="1024"/>
    </location>
</feature>
<reference evidence="4 5" key="1">
    <citation type="submission" date="2014-04" db="EMBL/GenBank/DDBJ databases">
        <authorList>
            <consortium name="DOE Joint Genome Institute"/>
            <person name="Kuo A."/>
            <person name="Kohler A."/>
            <person name="Costa M.D."/>
            <person name="Nagy L.G."/>
            <person name="Floudas D."/>
            <person name="Copeland A."/>
            <person name="Barry K.W."/>
            <person name="Cichocki N."/>
            <person name="Veneault-Fourrey C."/>
            <person name="LaButti K."/>
            <person name="Lindquist E.A."/>
            <person name="Lipzen A."/>
            <person name="Lundell T."/>
            <person name="Morin E."/>
            <person name="Murat C."/>
            <person name="Sun H."/>
            <person name="Tunlid A."/>
            <person name="Henrissat B."/>
            <person name="Grigoriev I.V."/>
            <person name="Hibbett D.S."/>
            <person name="Martin F."/>
            <person name="Nordberg H.P."/>
            <person name="Cantor M.N."/>
            <person name="Hua S.X."/>
        </authorList>
    </citation>
    <scope>NUCLEOTIDE SEQUENCE [LARGE SCALE GENOMIC DNA]</scope>
    <source>
        <strain evidence="4 5">Marx 270</strain>
    </source>
</reference>
<feature type="region of interest" description="Disordered" evidence="2">
    <location>
        <begin position="826"/>
        <end position="845"/>
    </location>
</feature>
<evidence type="ECO:0000256" key="1">
    <source>
        <dbReference type="ARBA" id="ARBA00022468"/>
    </source>
</evidence>
<dbReference type="EMBL" id="KN832050">
    <property type="protein sequence ID" value="KIN96263.1"/>
    <property type="molecule type" value="Genomic_DNA"/>
</dbReference>
<keyword evidence="1" id="KW-0343">GTPase activation</keyword>
<dbReference type="FunFam" id="3.40.50.11210:FF:000007">
    <property type="entry name" value="Tuberous sclerosis 2"/>
    <property type="match status" value="1"/>
</dbReference>
<sequence>MARQLDADNIRVRPRSNTTTFPSFGPWRRPRQETVASSNPPQLHTLSFDALVESLSPPAVPSLTHARALATAIQSLSPLPRPAVLNPVLGSLCTADSPASLQCAAYDIMTAFWERYEDRVSTADKLSYFTLILHSSWSTEVGESRLKALGALTKDGKDVFGMEIPVLNVLKSWLQGAFDVYISCDPYDRAERERSVELLASYVSSMLDNPETAARVSEGDLATILQFYASLVSTALGLPPPVSLGYEGAPVLTPTEQQPPSARPVGASGHRRHPSSLSLRSHSQVNTPTGKHPAELMVTIYLNHLDSQLKSLAPRVLSSILPLLFSVQAYFASPLPRLSVMSGRPLGLTGLEDRIQKTLHSLFAGPYGTTCMMILKRHLSPPPSDQDAANPTWYATSLGAHRTLRNDIRQGLSSKMARAYIARLSSVTYSPSGAPSQMDLERDLMERAWSKDELSGWDLLKLERMLSKSIEAWAKRAASEQLAVLADERDRILDEAAGTLKDIFQELGERDDRVEWDEEEATVTGESLKHLASVVRPLKNADGTPFTIPLSQPNDSPRPFLRTLVSLLAQDHSTYMNPSLSMTLLSIAEHLTDADTAKLPGIMLEQHDLSPASPAWLANWDSILSNETIFSPTRPLTRLEVMKTLQAVYDSLRDLHIYRMALAELVFKFCEREASVEGCVEDFVTGYGCSVMPRILADEVVLRTVTVRQKPSESQMGASLSSASSTRVPDSSSSPSTSTWEMLELLKCIAGEGPREDDDDTVAVNTSTEPQSPAAFSAFSGASSSSVASPILSRRQSEYRNLSSRDSALPSVMSLLSTLAGTSRTQSQVHLQQDQQSQGDAVPPLSQPILSQQQQVLSPLPLSPTEPILSHASFAVIALVTVFSQLVFTPYSLSQANIDVAFSVFTALVEVVTNGKCPRARLTALQFLMRLRADRDHRLYFAEAHYDINGQITKLASVIGRGPDSAGQLSTHGHHQREEERGPLHETPVDELPSRRPRERDERRFSRGRGVGPSQSGSSRSTSRARLPVSPPASATLPQRPARDVLWSVPENLPFIGVEADALSEGAVTYDPDGDSPCVLEVDIYLSALLSVIEKERNWDVLSYVLCHLPVQLANKHFFCGPKCRALIPKLLNVLCSGVTSGELGSYIDRWPPGLKVRDAHGLAYQTLSVLISYRRCLDIPLRHALVDVLREGLNGQPSTILICLRGLTLCAFELTSSLKRTFPPLLEKLSQIMSNPAMAVHILNFLAITGSITELHANLREDDFKMIFGVALQYLQHHNRPGAAPIISWAMSQFVRMISFNVVYVWFLSVKLSDRPRHIPYITRQLLLANEGRAEVDEPTEVCFDWLARYTYASADPRPTNSVLSEIIMNPTNNPSDTASSEPAISEKSWIMGNAIVTIRTLARLGWIEVISRRPSGYTKFLCRLENVPLVGPGDVDPDMISLPAGILAEREETRPHPPIPEDEESRVTSENEDIRGVVEERPGTEGPILPVPDPITGYVWSKTAPSQRRKHVTVDPSFFALQLSPYPDPSPMCKRVIDPSALPSLFRSLERTPVIDTHKVGILYVAPGQTHELEILRNTHGSPAYTRFLEGIGRLINLRGQVDVYAGGLTPDEDGEYAYAWWDDIAQVLYHTATMMPNVPDDEYCVNKKRHIGNDYVRIVWNDSGRPYRFDTLATQFQFVNIVIEPHSQGAIAAFSNFRHSIVPSTQSALANPSLSPPSQLHELENEYFKVTVQRAPGMKDFTPIGNFKLISAEKLPLLVRQLSLLSDRFASMFERTERDEVEVEVITNWRQRLQVVKRFVEKMDESSPNEEGTAAEHAGAEGVMAQEQYRNFTAVY</sequence>
<dbReference type="GO" id="GO:0033596">
    <property type="term" value="C:TSC1-TSC2 complex"/>
    <property type="evidence" value="ECO:0007669"/>
    <property type="project" value="TreeGrafter"/>
</dbReference>
<evidence type="ECO:0000256" key="2">
    <source>
        <dbReference type="SAM" id="MobiDB-lite"/>
    </source>
</evidence>
<reference evidence="5" key="2">
    <citation type="submission" date="2015-01" db="EMBL/GenBank/DDBJ databases">
        <title>Evolutionary Origins and Diversification of the Mycorrhizal Mutualists.</title>
        <authorList>
            <consortium name="DOE Joint Genome Institute"/>
            <consortium name="Mycorrhizal Genomics Consortium"/>
            <person name="Kohler A."/>
            <person name="Kuo A."/>
            <person name="Nagy L.G."/>
            <person name="Floudas D."/>
            <person name="Copeland A."/>
            <person name="Barry K.W."/>
            <person name="Cichocki N."/>
            <person name="Veneault-Fourrey C."/>
            <person name="LaButti K."/>
            <person name="Lindquist E.A."/>
            <person name="Lipzen A."/>
            <person name="Lundell T."/>
            <person name="Morin E."/>
            <person name="Murat C."/>
            <person name="Riley R."/>
            <person name="Ohm R."/>
            <person name="Sun H."/>
            <person name="Tunlid A."/>
            <person name="Henrissat B."/>
            <person name="Grigoriev I.V."/>
            <person name="Hibbett D.S."/>
            <person name="Martin F."/>
        </authorList>
    </citation>
    <scope>NUCLEOTIDE SEQUENCE [LARGE SCALE GENOMIC DNA]</scope>
    <source>
        <strain evidence="5">Marx 270</strain>
    </source>
</reference>
<feature type="region of interest" description="Disordered" evidence="2">
    <location>
        <begin position="1"/>
        <end position="41"/>
    </location>
</feature>
<dbReference type="InterPro" id="IPR027107">
    <property type="entry name" value="Tuberin/Ral-act_asu"/>
</dbReference>
<accession>A0A0C3NLT6</accession>
<feature type="region of interest" description="Disordered" evidence="2">
    <location>
        <begin position="713"/>
        <end position="738"/>
    </location>
</feature>
<proteinExistence type="predicted"/>
<feature type="region of interest" description="Disordered" evidence="2">
    <location>
        <begin position="754"/>
        <end position="781"/>
    </location>
</feature>